<evidence type="ECO:0000313" key="1">
    <source>
        <dbReference type="EMBL" id="CAB4161860.1"/>
    </source>
</evidence>
<protein>
    <submittedName>
        <fullName evidence="1">Uncharacterized protein</fullName>
    </submittedName>
</protein>
<dbReference type="EMBL" id="LR796733">
    <property type="protein sequence ID" value="CAB4161860.1"/>
    <property type="molecule type" value="Genomic_DNA"/>
</dbReference>
<sequence length="117" mass="14454">MKKLFEILNWKRDEDFIIVEISENRFTTSNTIVIQDYKFEKYLKRLDKFYFETHDISTGQYQSKANYMTFDEYFDYLTYEEVAEDLYDYISIRHIDFDKSYQITNNAIQSLMKYFNL</sequence>
<gene>
    <name evidence="1" type="ORF">UFOVP778_12</name>
</gene>
<name>A0A6J5NPX0_9CAUD</name>
<proteinExistence type="predicted"/>
<organism evidence="1">
    <name type="scientific">uncultured Caudovirales phage</name>
    <dbReference type="NCBI Taxonomy" id="2100421"/>
    <lineage>
        <taxon>Viruses</taxon>
        <taxon>Duplodnaviria</taxon>
        <taxon>Heunggongvirae</taxon>
        <taxon>Uroviricota</taxon>
        <taxon>Caudoviricetes</taxon>
        <taxon>Peduoviridae</taxon>
        <taxon>Maltschvirus</taxon>
        <taxon>Maltschvirus maltsch</taxon>
    </lineage>
</organism>
<reference evidence="1" key="1">
    <citation type="submission" date="2020-04" db="EMBL/GenBank/DDBJ databases">
        <authorList>
            <person name="Chiriac C."/>
            <person name="Salcher M."/>
            <person name="Ghai R."/>
            <person name="Kavagutti S V."/>
        </authorList>
    </citation>
    <scope>NUCLEOTIDE SEQUENCE</scope>
</reference>
<accession>A0A6J5NPX0</accession>